<feature type="transmembrane region" description="Helical" evidence="7">
    <location>
        <begin position="20"/>
        <end position="39"/>
    </location>
</feature>
<evidence type="ECO:0000313" key="9">
    <source>
        <dbReference type="Proteomes" id="UP000291832"/>
    </source>
</evidence>
<dbReference type="EC" id="2.7.13.3" evidence="2"/>
<feature type="compositionally biased region" description="Basic and acidic residues" evidence="6">
    <location>
        <begin position="246"/>
        <end position="261"/>
    </location>
</feature>
<feature type="transmembrane region" description="Helical" evidence="7">
    <location>
        <begin position="145"/>
        <end position="162"/>
    </location>
</feature>
<sequence>MDGDEGGLPRRRRIAPWQIAALYAVLAIVLAALGFGGLWRDLSLLPEPPASRWASLVTALPAAATVLLRRRAPRLGLGLAAGIFLADALTVGGLVPLLVVLELLHAVILRLAQRQRAAVLSWGIAVLVAVALSIQALLGDVQLTVLIALQLGALFGTTYWYANSVAQSRELVALYRQRATDLARLTELDRAAAVRDERERMASELHDIVAGHVAAVAIRSEAALSLHGPAHPSAAASAAAPAPATRAEDAHPERSALRAVRDSSLQAHEALRTMIAVLRDDPAAPAAAPLGRAQLPGLVAEARRSGLSVELHDGVSSALPAAVDQRVGRIVQEGLANSAKHDSGATVAVHVALRGGGVHVRVVSRGGRALDDAGLRGNGLGLRGLAEGVGAIGGRFRAGPVGSAWEVVAWLPLPESEPGGCRPAGRGAVLGDERA</sequence>
<protein>
    <recommendedName>
        <fullName evidence="2">histidine kinase</fullName>
        <ecNumber evidence="2">2.7.13.3</ecNumber>
    </recommendedName>
</protein>
<dbReference type="Proteomes" id="UP000291832">
    <property type="component" value="Unassembled WGS sequence"/>
</dbReference>
<feature type="transmembrane region" description="Helical" evidence="7">
    <location>
        <begin position="75"/>
        <end position="99"/>
    </location>
</feature>
<keyword evidence="4 8" id="KW-0418">Kinase</keyword>
<keyword evidence="3" id="KW-0808">Transferase</keyword>
<dbReference type="Gene3D" id="3.30.565.10">
    <property type="entry name" value="Histidine kinase-like ATPase, C-terminal domain"/>
    <property type="match status" value="1"/>
</dbReference>
<name>A0A4V6MCW6_9MICO</name>
<dbReference type="CDD" id="cd16917">
    <property type="entry name" value="HATPase_UhpB-NarQ-NarX-like"/>
    <property type="match status" value="1"/>
</dbReference>
<comment type="catalytic activity">
    <reaction evidence="1">
        <text>ATP + protein L-histidine = ADP + protein N-phospho-L-histidine.</text>
        <dbReference type="EC" id="2.7.13.3"/>
    </reaction>
</comment>
<dbReference type="EMBL" id="SHKI01000004">
    <property type="protein sequence ID" value="RZT65999.1"/>
    <property type="molecule type" value="Genomic_DNA"/>
</dbReference>
<dbReference type="Gene3D" id="1.20.5.1930">
    <property type="match status" value="1"/>
</dbReference>
<dbReference type="GO" id="GO:0000160">
    <property type="term" value="P:phosphorelay signal transduction system"/>
    <property type="evidence" value="ECO:0007669"/>
    <property type="project" value="UniProtKB-KW"/>
</dbReference>
<evidence type="ECO:0000256" key="5">
    <source>
        <dbReference type="ARBA" id="ARBA00023012"/>
    </source>
</evidence>
<keyword evidence="5" id="KW-0902">Two-component regulatory system</keyword>
<evidence type="ECO:0000313" key="8">
    <source>
        <dbReference type="EMBL" id="RZT65999.1"/>
    </source>
</evidence>
<evidence type="ECO:0000256" key="3">
    <source>
        <dbReference type="ARBA" id="ARBA00022679"/>
    </source>
</evidence>
<dbReference type="PANTHER" id="PTHR24421">
    <property type="entry name" value="NITRATE/NITRITE SENSOR PROTEIN NARX-RELATED"/>
    <property type="match status" value="1"/>
</dbReference>
<dbReference type="SUPFAM" id="SSF55874">
    <property type="entry name" value="ATPase domain of HSP90 chaperone/DNA topoisomerase II/histidine kinase"/>
    <property type="match status" value="1"/>
</dbReference>
<gene>
    <name evidence="8" type="ORF">EV139_1423</name>
</gene>
<evidence type="ECO:0000256" key="1">
    <source>
        <dbReference type="ARBA" id="ARBA00000085"/>
    </source>
</evidence>
<feature type="compositionally biased region" description="Low complexity" evidence="6">
    <location>
        <begin position="232"/>
        <end position="244"/>
    </location>
</feature>
<keyword evidence="7" id="KW-0812">Transmembrane</keyword>
<keyword evidence="7" id="KW-1133">Transmembrane helix</keyword>
<feature type="transmembrane region" description="Helical" evidence="7">
    <location>
        <begin position="119"/>
        <end position="138"/>
    </location>
</feature>
<keyword evidence="7" id="KW-0472">Membrane</keyword>
<feature type="region of interest" description="Disordered" evidence="6">
    <location>
        <begin position="232"/>
        <end position="262"/>
    </location>
</feature>
<evidence type="ECO:0000256" key="4">
    <source>
        <dbReference type="ARBA" id="ARBA00022777"/>
    </source>
</evidence>
<dbReference type="InterPro" id="IPR050482">
    <property type="entry name" value="Sensor_HK_TwoCompSys"/>
</dbReference>
<proteinExistence type="predicted"/>
<reference evidence="8 9" key="1">
    <citation type="journal article" date="2015" name="Stand. Genomic Sci.">
        <title>Genomic Encyclopedia of Bacterial and Archaeal Type Strains, Phase III: the genomes of soil and plant-associated and newly described type strains.</title>
        <authorList>
            <person name="Whitman W.B."/>
            <person name="Woyke T."/>
            <person name="Klenk H.P."/>
            <person name="Zhou Y."/>
            <person name="Lilburn T.G."/>
            <person name="Beck B.J."/>
            <person name="De Vos P."/>
            <person name="Vandamme P."/>
            <person name="Eisen J.A."/>
            <person name="Garrity G."/>
            <person name="Hugenholtz P."/>
            <person name="Kyrpides N.C."/>
        </authorList>
    </citation>
    <scope>NUCLEOTIDE SEQUENCE [LARGE SCALE GENOMIC DNA]</scope>
    <source>
        <strain evidence="8 9">RF6</strain>
    </source>
</reference>
<comment type="caution">
    <text evidence="8">The sequence shown here is derived from an EMBL/GenBank/DDBJ whole genome shotgun (WGS) entry which is preliminary data.</text>
</comment>
<accession>A0A4V6MCW6</accession>
<dbReference type="GO" id="GO:0004673">
    <property type="term" value="F:protein histidine kinase activity"/>
    <property type="evidence" value="ECO:0007669"/>
    <property type="project" value="UniProtKB-EC"/>
</dbReference>
<dbReference type="OrthoDB" id="227596at2"/>
<dbReference type="RefSeq" id="WP_130453642.1">
    <property type="nucleotide sequence ID" value="NZ_QYAG01000001.1"/>
</dbReference>
<evidence type="ECO:0000256" key="7">
    <source>
        <dbReference type="SAM" id="Phobius"/>
    </source>
</evidence>
<evidence type="ECO:0000256" key="6">
    <source>
        <dbReference type="SAM" id="MobiDB-lite"/>
    </source>
</evidence>
<dbReference type="InterPro" id="IPR036890">
    <property type="entry name" value="HATPase_C_sf"/>
</dbReference>
<dbReference type="AlphaFoldDB" id="A0A4V6MCW6"/>
<organism evidence="8 9">
    <name type="scientific">Leucobacter luti</name>
    <dbReference type="NCBI Taxonomy" id="340320"/>
    <lineage>
        <taxon>Bacteria</taxon>
        <taxon>Bacillati</taxon>
        <taxon>Actinomycetota</taxon>
        <taxon>Actinomycetes</taxon>
        <taxon>Micrococcales</taxon>
        <taxon>Microbacteriaceae</taxon>
        <taxon>Leucobacter</taxon>
    </lineage>
</organism>
<dbReference type="PANTHER" id="PTHR24421:SF10">
    <property type="entry name" value="NITRATE_NITRITE SENSOR PROTEIN NARQ"/>
    <property type="match status" value="1"/>
</dbReference>
<keyword evidence="9" id="KW-1185">Reference proteome</keyword>
<evidence type="ECO:0000256" key="2">
    <source>
        <dbReference type="ARBA" id="ARBA00012438"/>
    </source>
</evidence>